<dbReference type="GO" id="GO:0008409">
    <property type="term" value="F:5'-3' exonuclease activity"/>
    <property type="evidence" value="ECO:0007669"/>
    <property type="project" value="InterPro"/>
</dbReference>
<accession>A0AAU9FMQ9</accession>
<keyword evidence="3" id="KW-1185">Reference proteome</keyword>
<dbReference type="AlphaFoldDB" id="A0AAU9FMQ9"/>
<evidence type="ECO:0000256" key="1">
    <source>
        <dbReference type="SAM" id="MobiDB-lite"/>
    </source>
</evidence>
<dbReference type="InterPro" id="IPR038838">
    <property type="entry name" value="TRIR"/>
</dbReference>
<proteinExistence type="predicted"/>
<feature type="region of interest" description="Disordered" evidence="1">
    <location>
        <begin position="1"/>
        <end position="159"/>
    </location>
</feature>
<dbReference type="PANTHER" id="PTHR34753">
    <property type="entry name" value="TELOMERASE RNA COMPONENT INTERACTING RNASE"/>
    <property type="match status" value="1"/>
</dbReference>
<feature type="compositionally biased region" description="Basic residues" evidence="1">
    <location>
        <begin position="72"/>
        <end position="91"/>
    </location>
</feature>
<evidence type="ECO:0000313" key="2">
    <source>
        <dbReference type="EMBL" id="BFF97189.1"/>
    </source>
</evidence>
<dbReference type="EMBL" id="AP029265">
    <property type="protein sequence ID" value="BFF97189.1"/>
    <property type="molecule type" value="Genomic_DNA"/>
</dbReference>
<feature type="compositionally biased region" description="Basic and acidic residues" evidence="1">
    <location>
        <begin position="46"/>
        <end position="71"/>
    </location>
</feature>
<evidence type="ECO:0000313" key="3">
    <source>
        <dbReference type="Proteomes" id="UP001500889"/>
    </source>
</evidence>
<feature type="compositionally biased region" description="Polar residues" evidence="1">
    <location>
        <begin position="21"/>
        <end position="34"/>
    </location>
</feature>
<feature type="compositionally biased region" description="Basic and acidic residues" evidence="1">
    <location>
        <begin position="8"/>
        <end position="18"/>
    </location>
</feature>
<name>A0AAU9FMQ9_DROMD</name>
<gene>
    <name evidence="2" type="ORF">DMAD_05655</name>
</gene>
<dbReference type="GO" id="GO:0008408">
    <property type="term" value="F:3'-5' exonuclease activity"/>
    <property type="evidence" value="ECO:0007669"/>
    <property type="project" value="InterPro"/>
</dbReference>
<organism evidence="2 3">
    <name type="scientific">Drosophila madeirensis</name>
    <name type="common">Fruit fly</name>
    <dbReference type="NCBI Taxonomy" id="30013"/>
    <lineage>
        <taxon>Eukaryota</taxon>
        <taxon>Metazoa</taxon>
        <taxon>Ecdysozoa</taxon>
        <taxon>Arthropoda</taxon>
        <taxon>Hexapoda</taxon>
        <taxon>Insecta</taxon>
        <taxon>Pterygota</taxon>
        <taxon>Neoptera</taxon>
        <taxon>Endopterygota</taxon>
        <taxon>Diptera</taxon>
        <taxon>Brachycera</taxon>
        <taxon>Muscomorpha</taxon>
        <taxon>Ephydroidea</taxon>
        <taxon>Drosophilidae</taxon>
        <taxon>Drosophila</taxon>
        <taxon>Sophophora</taxon>
    </lineage>
</organism>
<reference evidence="2 3" key="1">
    <citation type="submission" date="2024-02" db="EMBL/GenBank/DDBJ databases">
        <title>A chromosome-level genome assembly of Drosophila madeirensis, a fruit fly species endemic to Madeira island.</title>
        <authorList>
            <person name="Tomihara K."/>
            <person name="Llopart A."/>
            <person name="Yamamoto D."/>
        </authorList>
    </citation>
    <scope>NUCLEOTIDE SEQUENCE [LARGE SCALE GENOMIC DNA]</scope>
    <source>
        <strain evidence="2 3">RF1</strain>
    </source>
</reference>
<protein>
    <submittedName>
        <fullName evidence="2">Uncharacterized protein</fullName>
    </submittedName>
</protein>
<sequence>MSRRHTEHKKEMREEQFLHTRGSQPLSWQRNRSPTLDCGSSKRSGRTTERSDERKRRDERRYHRETESRYRSKERKRHHRYHDSSRLSKRSRCSDSPASGNGQEKDEQSKNGSAVGDYYNLDTDEPFDKERFHRETQEKLQKLRDSISKESKEPAQAKQTASGCCFANDGSFLNTFLKMQKEETNVAAPYIIAAAVGAPAPPPLLCVGRRRGCKILKTGRVPKPKDSTEKTVDPTDFWSVYQAEVDKYKTTGCDTEDGNRKLVM</sequence>
<feature type="compositionally biased region" description="Basic and acidic residues" evidence="1">
    <location>
        <begin position="126"/>
        <end position="155"/>
    </location>
</feature>
<dbReference type="PANTHER" id="PTHR34753:SF1">
    <property type="entry name" value="TELOMERASE RNA COMPONENT INTERACTING RNASE"/>
    <property type="match status" value="1"/>
</dbReference>
<dbReference type="Proteomes" id="UP001500889">
    <property type="component" value="Chromosome J"/>
</dbReference>